<dbReference type="InterPro" id="IPR036388">
    <property type="entry name" value="WH-like_DNA-bd_sf"/>
</dbReference>
<comment type="caution">
    <text evidence="6">The sequence shown here is derived from an EMBL/GenBank/DDBJ whole genome shotgun (WGS) entry which is preliminary data.</text>
</comment>
<dbReference type="InterPro" id="IPR037402">
    <property type="entry name" value="YidZ_PBP2"/>
</dbReference>
<dbReference type="GO" id="GO:0003700">
    <property type="term" value="F:DNA-binding transcription factor activity"/>
    <property type="evidence" value="ECO:0007669"/>
    <property type="project" value="InterPro"/>
</dbReference>
<dbReference type="Pfam" id="PF03466">
    <property type="entry name" value="LysR_substrate"/>
    <property type="match status" value="1"/>
</dbReference>
<keyword evidence="3" id="KW-0238">DNA-binding</keyword>
<dbReference type="SUPFAM" id="SSF53850">
    <property type="entry name" value="Periplasmic binding protein-like II"/>
    <property type="match status" value="1"/>
</dbReference>
<feature type="domain" description="HTH lysR-type" evidence="5">
    <location>
        <begin position="30"/>
        <end position="87"/>
    </location>
</feature>
<dbReference type="Pfam" id="PF00126">
    <property type="entry name" value="HTH_1"/>
    <property type="match status" value="1"/>
</dbReference>
<dbReference type="Gene3D" id="3.40.190.10">
    <property type="entry name" value="Periplasmic binding protein-like II"/>
    <property type="match status" value="2"/>
</dbReference>
<dbReference type="Gene3D" id="1.10.10.10">
    <property type="entry name" value="Winged helix-like DNA-binding domain superfamily/Winged helix DNA-binding domain"/>
    <property type="match status" value="1"/>
</dbReference>
<dbReference type="InterPro" id="IPR000847">
    <property type="entry name" value="LysR_HTH_N"/>
</dbReference>
<organism evidence="6 7">
    <name type="scientific">Aliiroseovarius halocynthiae</name>
    <dbReference type="NCBI Taxonomy" id="985055"/>
    <lineage>
        <taxon>Bacteria</taxon>
        <taxon>Pseudomonadati</taxon>
        <taxon>Pseudomonadota</taxon>
        <taxon>Alphaproteobacteria</taxon>
        <taxon>Rhodobacterales</taxon>
        <taxon>Paracoccaceae</taxon>
        <taxon>Aliiroseovarius</taxon>
    </lineage>
</organism>
<dbReference type="OrthoDB" id="528082at2"/>
<dbReference type="CDD" id="cd08417">
    <property type="entry name" value="PBP2_Nitroaromatics_like"/>
    <property type="match status" value="1"/>
</dbReference>
<proteinExistence type="inferred from homology"/>
<reference evidence="6 7" key="1">
    <citation type="submission" date="2019-06" db="EMBL/GenBank/DDBJ databases">
        <title>A novel species of marine bacteria.</title>
        <authorList>
            <person name="Wang Y."/>
        </authorList>
    </citation>
    <scope>NUCLEOTIDE SEQUENCE [LARGE SCALE GENOMIC DNA]</scope>
    <source>
        <strain evidence="6 7">MA1-10</strain>
    </source>
</reference>
<dbReference type="SUPFAM" id="SSF46785">
    <property type="entry name" value="Winged helix' DNA-binding domain"/>
    <property type="match status" value="1"/>
</dbReference>
<evidence type="ECO:0000256" key="3">
    <source>
        <dbReference type="ARBA" id="ARBA00023125"/>
    </source>
</evidence>
<keyword evidence="4" id="KW-0804">Transcription</keyword>
<gene>
    <name evidence="6" type="ORF">FIL88_09645</name>
</gene>
<dbReference type="RefSeq" id="WP_142853639.1">
    <property type="nucleotide sequence ID" value="NZ_FXWW01000002.1"/>
</dbReference>
<evidence type="ECO:0000256" key="4">
    <source>
        <dbReference type="ARBA" id="ARBA00023163"/>
    </source>
</evidence>
<keyword evidence="2" id="KW-0805">Transcription regulation</keyword>
<accession>A0A545SR93</accession>
<dbReference type="PROSITE" id="PS50931">
    <property type="entry name" value="HTH_LYSR"/>
    <property type="match status" value="1"/>
</dbReference>
<evidence type="ECO:0000256" key="2">
    <source>
        <dbReference type="ARBA" id="ARBA00023015"/>
    </source>
</evidence>
<evidence type="ECO:0000259" key="5">
    <source>
        <dbReference type="PROSITE" id="PS50931"/>
    </source>
</evidence>
<dbReference type="PANTHER" id="PTHR30118:SF15">
    <property type="entry name" value="TRANSCRIPTIONAL REGULATORY PROTEIN"/>
    <property type="match status" value="1"/>
</dbReference>
<name>A0A545SR93_9RHOB</name>
<dbReference type="Proteomes" id="UP000315816">
    <property type="component" value="Unassembled WGS sequence"/>
</dbReference>
<evidence type="ECO:0000256" key="1">
    <source>
        <dbReference type="ARBA" id="ARBA00009437"/>
    </source>
</evidence>
<dbReference type="InterPro" id="IPR036390">
    <property type="entry name" value="WH_DNA-bd_sf"/>
</dbReference>
<dbReference type="EMBL" id="VICH01000006">
    <property type="protein sequence ID" value="TQV67479.1"/>
    <property type="molecule type" value="Genomic_DNA"/>
</dbReference>
<dbReference type="AlphaFoldDB" id="A0A545SR93"/>
<keyword evidence="7" id="KW-1185">Reference proteome</keyword>
<dbReference type="InterPro" id="IPR050389">
    <property type="entry name" value="LysR-type_TF"/>
</dbReference>
<evidence type="ECO:0000313" key="6">
    <source>
        <dbReference type="EMBL" id="TQV67479.1"/>
    </source>
</evidence>
<dbReference type="InterPro" id="IPR005119">
    <property type="entry name" value="LysR_subst-bd"/>
</dbReference>
<dbReference type="GO" id="GO:0003677">
    <property type="term" value="F:DNA binding"/>
    <property type="evidence" value="ECO:0007669"/>
    <property type="project" value="UniProtKB-KW"/>
</dbReference>
<evidence type="ECO:0000313" key="7">
    <source>
        <dbReference type="Proteomes" id="UP000315816"/>
    </source>
</evidence>
<protein>
    <submittedName>
        <fullName evidence="6">LysR family transcriptional regulator</fullName>
    </submittedName>
</protein>
<dbReference type="PANTHER" id="PTHR30118">
    <property type="entry name" value="HTH-TYPE TRANSCRIPTIONAL REGULATOR LEUO-RELATED"/>
    <property type="match status" value="1"/>
</dbReference>
<comment type="similarity">
    <text evidence="1">Belongs to the LysR transcriptional regulatory family.</text>
</comment>
<sequence length="328" mass="36195">MTTKRSAIIEIHRHDLYIHTMNDKRRLRSLDLNLLVVFEAVYRERHVTRAAEKLGMSQPAMSNALQRLRSTLGDELLVKSPAGMEPTERAVELAVPIQGILAELEDLLANRRFDPATAKGTITIAAVDYFNVILLPPLMQVLSDQAPGVSLRITPTNGRSYELLDVSEADLALASFGDVPVRFQKDVLRNEGYACVLRRDHPALLSNGLTPKRYAELRHILHSPGKDTRGSTDQALAVLGKQRHVALTVSSFIHAESILTVTDMILTAPRSVAARLAENPALTTIPCPVAVDANVQQLEMLSHTRLGKRPLVAWVRQVLLEIAAVDPQ</sequence>
<dbReference type="PRINTS" id="PR00039">
    <property type="entry name" value="HTHLYSR"/>
</dbReference>